<evidence type="ECO:0000313" key="7">
    <source>
        <dbReference type="EMBL" id="CAK0841447.1"/>
    </source>
</evidence>
<gene>
    <name evidence="7" type="ORF">PCOR1329_LOCUS36651</name>
</gene>
<sequence>GGSDCTTARPTASGDPSTAMEVEFSDTPQPKERSKAKNRAPSAGKGKQQSRRGRNSAKQAKRRTPPSSAGTPTKVVTPVKRSLGKESVKGKKTTQSARSPPTKLRSRGVAVGQFTLGSDCTGYDSTKLALEQLGIAGRFRTAFCTEKDPAVRKILVATHPDAKGKIRVDAAQRNGHPIQVDLYSAGWPCQPFSRESDQPGMDDPRGSVIDNILDYLTSHPPRCFFLENVASIVHDFPALFAHILSTLAGQHETDGTKTFTVFWKILDTKENGVPQSRQRLFIVGVRNCYTKDNVRFTWPTPVACKPLHTFYEKRPLAKQTELPNYMMANMGIHLKKLNESGHEFGKQHYVGDLQCSPGRSQLTLGYTPCLTRNRCGGAGVAKTGRGGFYLYNKMRYMTVDEMAQLQGIAKGRLQKPDTMKTIRPLAQAIGNGFSVNVVMRILA</sequence>
<feature type="compositionally biased region" description="Polar residues" evidence="6">
    <location>
        <begin position="1"/>
        <end position="16"/>
    </location>
</feature>
<dbReference type="NCBIfam" id="TIGR00675">
    <property type="entry name" value="dcm"/>
    <property type="match status" value="1"/>
</dbReference>
<evidence type="ECO:0000256" key="5">
    <source>
        <dbReference type="RuleBase" id="RU000416"/>
    </source>
</evidence>
<dbReference type="Gene3D" id="3.40.50.150">
    <property type="entry name" value="Vaccinia Virus protein VP39"/>
    <property type="match status" value="1"/>
</dbReference>
<feature type="active site" evidence="4">
    <location>
        <position position="189"/>
    </location>
</feature>
<dbReference type="PRINTS" id="PR00105">
    <property type="entry name" value="C5METTRFRASE"/>
</dbReference>
<evidence type="ECO:0000256" key="6">
    <source>
        <dbReference type="SAM" id="MobiDB-lite"/>
    </source>
</evidence>
<name>A0ABN9T8L3_9DINO</name>
<protein>
    <recommendedName>
        <fullName evidence="9">DNA (cytosine-5-)-methyltransferase</fullName>
    </recommendedName>
</protein>
<dbReference type="Proteomes" id="UP001189429">
    <property type="component" value="Unassembled WGS sequence"/>
</dbReference>
<dbReference type="InterPro" id="IPR001525">
    <property type="entry name" value="C5_MeTfrase"/>
</dbReference>
<feature type="non-terminal residue" evidence="7">
    <location>
        <position position="443"/>
    </location>
</feature>
<dbReference type="EMBL" id="CAUYUJ010014456">
    <property type="protein sequence ID" value="CAK0841447.1"/>
    <property type="molecule type" value="Genomic_DNA"/>
</dbReference>
<dbReference type="Pfam" id="PF00145">
    <property type="entry name" value="DNA_methylase"/>
    <property type="match status" value="1"/>
</dbReference>
<accession>A0ABN9T8L3</accession>
<evidence type="ECO:0000256" key="2">
    <source>
        <dbReference type="ARBA" id="ARBA00022679"/>
    </source>
</evidence>
<proteinExistence type="inferred from homology"/>
<dbReference type="PANTHER" id="PTHR46098">
    <property type="entry name" value="TRNA (CYTOSINE(38)-C(5))-METHYLTRANSFERASE"/>
    <property type="match status" value="1"/>
</dbReference>
<evidence type="ECO:0008006" key="9">
    <source>
        <dbReference type="Google" id="ProtNLM"/>
    </source>
</evidence>
<feature type="compositionally biased region" description="Basic residues" evidence="6">
    <location>
        <begin position="48"/>
        <end position="64"/>
    </location>
</feature>
<feature type="region of interest" description="Disordered" evidence="6">
    <location>
        <begin position="1"/>
        <end position="106"/>
    </location>
</feature>
<dbReference type="InterPro" id="IPR050750">
    <property type="entry name" value="C5-MTase"/>
</dbReference>
<evidence type="ECO:0000256" key="1">
    <source>
        <dbReference type="ARBA" id="ARBA00022603"/>
    </source>
</evidence>
<evidence type="ECO:0000313" key="8">
    <source>
        <dbReference type="Proteomes" id="UP001189429"/>
    </source>
</evidence>
<evidence type="ECO:0000256" key="4">
    <source>
        <dbReference type="PROSITE-ProRule" id="PRU01016"/>
    </source>
</evidence>
<comment type="caution">
    <text evidence="7">The sequence shown here is derived from an EMBL/GenBank/DDBJ whole genome shotgun (WGS) entry which is preliminary data.</text>
</comment>
<feature type="non-terminal residue" evidence="7">
    <location>
        <position position="1"/>
    </location>
</feature>
<evidence type="ECO:0000256" key="3">
    <source>
        <dbReference type="ARBA" id="ARBA00022691"/>
    </source>
</evidence>
<keyword evidence="2 4" id="KW-0808">Transferase</keyword>
<comment type="similarity">
    <text evidence="4 5">Belongs to the class I-like SAM-binding methyltransferase superfamily. C5-methyltransferase family.</text>
</comment>
<organism evidence="7 8">
    <name type="scientific">Prorocentrum cordatum</name>
    <dbReference type="NCBI Taxonomy" id="2364126"/>
    <lineage>
        <taxon>Eukaryota</taxon>
        <taxon>Sar</taxon>
        <taxon>Alveolata</taxon>
        <taxon>Dinophyceae</taxon>
        <taxon>Prorocentrales</taxon>
        <taxon>Prorocentraceae</taxon>
        <taxon>Prorocentrum</taxon>
    </lineage>
</organism>
<dbReference type="InterPro" id="IPR029063">
    <property type="entry name" value="SAM-dependent_MTases_sf"/>
</dbReference>
<keyword evidence="1 4" id="KW-0489">Methyltransferase</keyword>
<reference evidence="7" key="1">
    <citation type="submission" date="2023-10" db="EMBL/GenBank/DDBJ databases">
        <authorList>
            <person name="Chen Y."/>
            <person name="Shah S."/>
            <person name="Dougan E. K."/>
            <person name="Thang M."/>
            <person name="Chan C."/>
        </authorList>
    </citation>
    <scope>NUCLEOTIDE SEQUENCE [LARGE SCALE GENOMIC DNA]</scope>
</reference>
<keyword evidence="3 4" id="KW-0949">S-adenosyl-L-methionine</keyword>
<dbReference type="PANTHER" id="PTHR46098:SF1">
    <property type="entry name" value="TRNA (CYTOSINE(38)-C(5))-METHYLTRANSFERASE"/>
    <property type="match status" value="1"/>
</dbReference>
<dbReference type="SUPFAM" id="SSF53335">
    <property type="entry name" value="S-adenosyl-L-methionine-dependent methyltransferases"/>
    <property type="match status" value="1"/>
</dbReference>
<keyword evidence="8" id="KW-1185">Reference proteome</keyword>
<dbReference type="PROSITE" id="PS51679">
    <property type="entry name" value="SAM_MT_C5"/>
    <property type="match status" value="1"/>
</dbReference>